<name>A0AAV0AX64_PHAPC</name>
<organism evidence="4 5">
    <name type="scientific">Phakopsora pachyrhizi</name>
    <name type="common">Asian soybean rust disease fungus</name>
    <dbReference type="NCBI Taxonomy" id="170000"/>
    <lineage>
        <taxon>Eukaryota</taxon>
        <taxon>Fungi</taxon>
        <taxon>Dikarya</taxon>
        <taxon>Basidiomycota</taxon>
        <taxon>Pucciniomycotina</taxon>
        <taxon>Pucciniomycetes</taxon>
        <taxon>Pucciniales</taxon>
        <taxon>Phakopsoraceae</taxon>
        <taxon>Phakopsora</taxon>
    </lineage>
</organism>
<feature type="transmembrane region" description="Helical" evidence="2">
    <location>
        <begin position="679"/>
        <end position="700"/>
    </location>
</feature>
<feature type="compositionally biased region" description="Acidic residues" evidence="1">
    <location>
        <begin position="423"/>
        <end position="469"/>
    </location>
</feature>
<dbReference type="AlphaFoldDB" id="A0AAV0AX64"/>
<evidence type="ECO:0000256" key="1">
    <source>
        <dbReference type="SAM" id="MobiDB-lite"/>
    </source>
</evidence>
<feature type="compositionally biased region" description="Basic and acidic residues" evidence="1">
    <location>
        <begin position="261"/>
        <end position="278"/>
    </location>
</feature>
<feature type="region of interest" description="Disordered" evidence="1">
    <location>
        <begin position="562"/>
        <end position="628"/>
    </location>
</feature>
<dbReference type="Pfam" id="PF00498">
    <property type="entry name" value="FHA"/>
    <property type="match status" value="1"/>
</dbReference>
<accession>A0AAV0AX64</accession>
<dbReference type="SUPFAM" id="SSF49879">
    <property type="entry name" value="SMAD/FHA domain"/>
    <property type="match status" value="1"/>
</dbReference>
<protein>
    <recommendedName>
        <fullName evidence="3">FHA domain-containing protein</fullName>
    </recommendedName>
</protein>
<dbReference type="CDD" id="cd00060">
    <property type="entry name" value="FHA"/>
    <property type="match status" value="1"/>
</dbReference>
<evidence type="ECO:0000313" key="5">
    <source>
        <dbReference type="Proteomes" id="UP001153365"/>
    </source>
</evidence>
<feature type="compositionally biased region" description="Low complexity" evidence="1">
    <location>
        <begin position="600"/>
        <end position="610"/>
    </location>
</feature>
<dbReference type="PROSITE" id="PS50006">
    <property type="entry name" value="FHA_DOMAIN"/>
    <property type="match status" value="1"/>
</dbReference>
<sequence length="706" mass="78580">MLSHPDSESEEDTFSDYLRGYRKRLLDMQQQSLNDLRPVIIQPGNGEDRIINPNPDGSPVSLGREPSTLQPNNDPNGPVADPTKFRCPVMSKLHVELSWSGPETYIRDLGSTHGTWLRKRTSTCTSLVPISSRRPLKLEHGMIIQFGRAVTYPKDGTKYKPLEVTIKFPSSSSPSRSKGTYGLTEQILQSSEEENYAPSACDTQKTVLERRFVLPKSGLCGSTDLDALRRPRNRSTDAVVSKAPRRLKSDYFKSNSSSQKIGEKSVEDSTNLNDKDSHGASIRSPVKDKYRAPVTSIETRSGVSSNTMTNLASSKANVVNSTDQQTNLNYDKYGNIVSKKSYNTESSQRTLEIMRDSKSEPECILVGETDSQSEDNILSDCGSPSIDKIEDKLFGTVENDKSSDSHESEEEGMMNYKGKDKIEEELDNENEEEESIEEDWEEEDEEEEDEDEGDEGEEDTDYESEEFNEEKEMKDAYELNKSNKQLAGFVNQESCHKAFPAGISQQNVKSSPFNVKIRRAEATINSNAERASGKKPHVSEPCSKAVPSVTAEVNKFTRKANSMSKSFKSDANQQEVTKTSAHTLEAQRDQIASKKSSCGSTVTVAKSSSATRKRPRPSDLDENSCPASIKRRVKDFNNRRHNPKNHRLKRVACKRCAVRSKAEEPPETKRRRFSSVISAAQSLAIFALGGVATVAGILVFENVADL</sequence>
<dbReference type="Proteomes" id="UP001153365">
    <property type="component" value="Unassembled WGS sequence"/>
</dbReference>
<dbReference type="EMBL" id="CALTRL010002046">
    <property type="protein sequence ID" value="CAH7674554.1"/>
    <property type="molecule type" value="Genomic_DNA"/>
</dbReference>
<evidence type="ECO:0000256" key="2">
    <source>
        <dbReference type="SAM" id="Phobius"/>
    </source>
</evidence>
<comment type="caution">
    <text evidence="4">The sequence shown here is derived from an EMBL/GenBank/DDBJ whole genome shotgun (WGS) entry which is preliminary data.</text>
</comment>
<evidence type="ECO:0000313" key="4">
    <source>
        <dbReference type="EMBL" id="CAH7674554.1"/>
    </source>
</evidence>
<feature type="region of interest" description="Disordered" evidence="1">
    <location>
        <begin position="525"/>
        <end position="546"/>
    </location>
</feature>
<dbReference type="InterPro" id="IPR008984">
    <property type="entry name" value="SMAD_FHA_dom_sf"/>
</dbReference>
<feature type="domain" description="FHA" evidence="3">
    <location>
        <begin position="60"/>
        <end position="122"/>
    </location>
</feature>
<dbReference type="Gene3D" id="2.60.200.20">
    <property type="match status" value="1"/>
</dbReference>
<feature type="compositionally biased region" description="Polar residues" evidence="1">
    <location>
        <begin position="562"/>
        <end position="582"/>
    </location>
</feature>
<keyword evidence="2" id="KW-0472">Membrane</keyword>
<evidence type="ECO:0000259" key="3">
    <source>
        <dbReference type="PROSITE" id="PS50006"/>
    </source>
</evidence>
<gene>
    <name evidence="4" type="ORF">PPACK8108_LOCUS9450</name>
</gene>
<feature type="region of interest" description="Disordered" evidence="1">
    <location>
        <begin position="250"/>
        <end position="291"/>
    </location>
</feature>
<proteinExistence type="predicted"/>
<feature type="compositionally biased region" description="Basic and acidic residues" evidence="1">
    <location>
        <begin position="389"/>
        <end position="406"/>
    </location>
</feature>
<dbReference type="InterPro" id="IPR000253">
    <property type="entry name" value="FHA_dom"/>
</dbReference>
<keyword evidence="2" id="KW-1133">Transmembrane helix</keyword>
<reference evidence="4" key="1">
    <citation type="submission" date="2022-06" db="EMBL/GenBank/DDBJ databases">
        <authorList>
            <consortium name="SYNGENTA / RWTH Aachen University"/>
        </authorList>
    </citation>
    <scope>NUCLEOTIDE SEQUENCE</scope>
</reference>
<feature type="region of interest" description="Disordered" evidence="1">
    <location>
        <begin position="39"/>
        <end position="80"/>
    </location>
</feature>
<feature type="region of interest" description="Disordered" evidence="1">
    <location>
        <begin position="389"/>
        <end position="477"/>
    </location>
</feature>
<keyword evidence="2" id="KW-0812">Transmembrane</keyword>
<keyword evidence="5" id="KW-1185">Reference proteome</keyword>